<dbReference type="InterPro" id="IPR012373">
    <property type="entry name" value="Ferrdict_sens_TM"/>
</dbReference>
<evidence type="ECO:0000259" key="2">
    <source>
        <dbReference type="Pfam" id="PF04773"/>
    </source>
</evidence>
<dbReference type="PANTHER" id="PTHR30273:SF2">
    <property type="entry name" value="PROTEIN FECR"/>
    <property type="match status" value="1"/>
</dbReference>
<dbReference type="GO" id="GO:0016989">
    <property type="term" value="F:sigma factor antagonist activity"/>
    <property type="evidence" value="ECO:0007669"/>
    <property type="project" value="TreeGrafter"/>
</dbReference>
<dbReference type="EMBL" id="BSOH01000020">
    <property type="protein sequence ID" value="GLR18351.1"/>
    <property type="molecule type" value="Genomic_DNA"/>
</dbReference>
<dbReference type="Gene3D" id="3.55.50.30">
    <property type="match status" value="1"/>
</dbReference>
<keyword evidence="1" id="KW-0472">Membrane</keyword>
<dbReference type="PIRSF" id="PIRSF018266">
    <property type="entry name" value="FecR"/>
    <property type="match status" value="1"/>
</dbReference>
<proteinExistence type="predicted"/>
<sequence>MNKLKDSTYILIDKFHSGQASTEEVAMLHEWKGASQVNVKLYDELIQLLELVQNLKDWKQFDKSNAWDKLQDRIEKKPLKISWMLSIAAAILLLVFATTYTNFGGEWNAENSEYLTGSQQSFSILEDGTELFLTNDSRIKIDGFSKSSRALFTEGNYFVHVAHDKQHPFTIKTDKISIEVLGTSFKVEEDEEATKVKVRDGKVLITNMDGSQYTLKANESFILENGHVNISKLKNENWGLYARNFEDESISHVLNELAKEFGHLKIDKAIQKSDCRITTKIGQSTIIEILEEIDLIFNIDYTIKDGTIVVNKISC</sequence>
<name>A0AA37ST92_9BACT</name>
<evidence type="ECO:0000313" key="4">
    <source>
        <dbReference type="Proteomes" id="UP001156666"/>
    </source>
</evidence>
<dbReference type="Gene3D" id="2.60.120.1440">
    <property type="match status" value="1"/>
</dbReference>
<protein>
    <recommendedName>
        <fullName evidence="2">FecR protein domain-containing protein</fullName>
    </recommendedName>
</protein>
<keyword evidence="4" id="KW-1185">Reference proteome</keyword>
<evidence type="ECO:0000256" key="1">
    <source>
        <dbReference type="SAM" id="Phobius"/>
    </source>
</evidence>
<dbReference type="Pfam" id="PF04773">
    <property type="entry name" value="FecR"/>
    <property type="match status" value="1"/>
</dbReference>
<feature type="domain" description="FecR protein" evidence="2">
    <location>
        <begin position="114"/>
        <end position="203"/>
    </location>
</feature>
<organism evidence="3 4">
    <name type="scientific">Portibacter lacus</name>
    <dbReference type="NCBI Taxonomy" id="1099794"/>
    <lineage>
        <taxon>Bacteria</taxon>
        <taxon>Pseudomonadati</taxon>
        <taxon>Bacteroidota</taxon>
        <taxon>Saprospiria</taxon>
        <taxon>Saprospirales</taxon>
        <taxon>Haliscomenobacteraceae</taxon>
        <taxon>Portibacter</taxon>
    </lineage>
</organism>
<accession>A0AA37ST92</accession>
<reference evidence="3" key="1">
    <citation type="journal article" date="2014" name="Int. J. Syst. Evol. Microbiol.">
        <title>Complete genome sequence of Corynebacterium casei LMG S-19264T (=DSM 44701T), isolated from a smear-ripened cheese.</title>
        <authorList>
            <consortium name="US DOE Joint Genome Institute (JGI-PGF)"/>
            <person name="Walter F."/>
            <person name="Albersmeier A."/>
            <person name="Kalinowski J."/>
            <person name="Ruckert C."/>
        </authorList>
    </citation>
    <scope>NUCLEOTIDE SEQUENCE</scope>
    <source>
        <strain evidence="3">NBRC 108769</strain>
    </source>
</reference>
<evidence type="ECO:0000313" key="3">
    <source>
        <dbReference type="EMBL" id="GLR18351.1"/>
    </source>
</evidence>
<reference evidence="3" key="2">
    <citation type="submission" date="2023-01" db="EMBL/GenBank/DDBJ databases">
        <title>Draft genome sequence of Portibacter lacus strain NBRC 108769.</title>
        <authorList>
            <person name="Sun Q."/>
            <person name="Mori K."/>
        </authorList>
    </citation>
    <scope>NUCLEOTIDE SEQUENCE</scope>
    <source>
        <strain evidence="3">NBRC 108769</strain>
    </source>
</reference>
<dbReference type="PANTHER" id="PTHR30273">
    <property type="entry name" value="PERIPLASMIC SIGNAL SENSOR AND SIGMA FACTOR ACTIVATOR FECR-RELATED"/>
    <property type="match status" value="1"/>
</dbReference>
<feature type="transmembrane region" description="Helical" evidence="1">
    <location>
        <begin position="83"/>
        <end position="103"/>
    </location>
</feature>
<dbReference type="Proteomes" id="UP001156666">
    <property type="component" value="Unassembled WGS sequence"/>
</dbReference>
<dbReference type="RefSeq" id="WP_235293716.1">
    <property type="nucleotide sequence ID" value="NZ_BSOH01000020.1"/>
</dbReference>
<keyword evidence="1" id="KW-1133">Transmembrane helix</keyword>
<gene>
    <name evidence="3" type="ORF">GCM10007940_29670</name>
</gene>
<keyword evidence="1" id="KW-0812">Transmembrane</keyword>
<dbReference type="InterPro" id="IPR006860">
    <property type="entry name" value="FecR"/>
</dbReference>
<dbReference type="AlphaFoldDB" id="A0AA37ST92"/>
<comment type="caution">
    <text evidence="3">The sequence shown here is derived from an EMBL/GenBank/DDBJ whole genome shotgun (WGS) entry which is preliminary data.</text>
</comment>